<dbReference type="Proteomes" id="UP000030408">
    <property type="component" value="Unassembled WGS sequence"/>
</dbReference>
<dbReference type="RefSeq" id="WP_036203788.1">
    <property type="nucleotide sequence ID" value="NZ_AVCY01000001.1"/>
</dbReference>
<dbReference type="eggNOG" id="ENOG50331EA">
    <property type="taxonomic scope" value="Bacteria"/>
</dbReference>
<gene>
    <name evidence="1" type="ORF">CD33_19625</name>
</gene>
<name>A0A0A3HSK6_9BACL</name>
<dbReference type="EMBL" id="JPVO01000055">
    <property type="protein sequence ID" value="KGR74200.1"/>
    <property type="molecule type" value="Genomic_DNA"/>
</dbReference>
<reference evidence="1 2" key="1">
    <citation type="submission" date="2014-02" db="EMBL/GenBank/DDBJ databases">
        <title>Draft genome sequence of Lysinibacillus sinduriensis JCM 15800.</title>
        <authorList>
            <person name="Zhang F."/>
            <person name="Wang G."/>
            <person name="Zhang L."/>
        </authorList>
    </citation>
    <scope>NUCLEOTIDE SEQUENCE [LARGE SCALE GENOMIC DNA]</scope>
    <source>
        <strain evidence="1 2">JCM 15800</strain>
    </source>
</reference>
<proteinExistence type="predicted"/>
<dbReference type="AlphaFoldDB" id="A0A0A3HSK6"/>
<dbReference type="Pfam" id="PF10782">
    <property type="entry name" value="zf-C2HCIx2C"/>
    <property type="match status" value="1"/>
</dbReference>
<keyword evidence="2" id="KW-1185">Reference proteome</keyword>
<evidence type="ECO:0008006" key="3">
    <source>
        <dbReference type="Google" id="ProtNLM"/>
    </source>
</evidence>
<evidence type="ECO:0000313" key="2">
    <source>
        <dbReference type="Proteomes" id="UP000030408"/>
    </source>
</evidence>
<evidence type="ECO:0000313" key="1">
    <source>
        <dbReference type="EMBL" id="KGR74200.1"/>
    </source>
</evidence>
<dbReference type="OrthoDB" id="2454446at2"/>
<protein>
    <recommendedName>
        <fullName evidence="3">Zinc-finger domain-containing protein</fullName>
    </recommendedName>
</protein>
<comment type="caution">
    <text evidence="1">The sequence shown here is derived from an EMBL/GenBank/DDBJ whole genome shotgun (WGS) entry which is preliminary data.</text>
</comment>
<dbReference type="InterPro" id="IPR019718">
    <property type="entry name" value="DUF2602"/>
</dbReference>
<accession>A0A0A3HSK6</accession>
<organism evidence="1 2">
    <name type="scientific">Ureibacillus sinduriensis BLB-1 = JCM 15800</name>
    <dbReference type="NCBI Taxonomy" id="1384057"/>
    <lineage>
        <taxon>Bacteria</taxon>
        <taxon>Bacillati</taxon>
        <taxon>Bacillota</taxon>
        <taxon>Bacilli</taxon>
        <taxon>Bacillales</taxon>
        <taxon>Caryophanaceae</taxon>
        <taxon>Ureibacillus</taxon>
    </lineage>
</organism>
<dbReference type="STRING" id="1384057.CD33_19625"/>
<sequence>MNKNTVIKDIDELTDIYCNDCPIKGDLRKKRGKSGAHKFCIEQCTVGEQLQFLGQELLKIYEKR</sequence>